<accession>A0A8H8CZE2</accession>
<comment type="caution">
    <text evidence="2">The sequence shown here is derived from an EMBL/GenBank/DDBJ whole genome shotgun (WGS) entry which is preliminary data.</text>
</comment>
<reference evidence="2 3" key="1">
    <citation type="submission" date="2021-01" db="EMBL/GenBank/DDBJ databases">
        <title>Chromosome-level genome assembly of a human fungal pathogen reveals clustering of transcriptionally co-regulated genes.</title>
        <authorList>
            <person name="Voorhies M."/>
            <person name="Cohen S."/>
            <person name="Shea T.P."/>
            <person name="Petrus S."/>
            <person name="Munoz J.F."/>
            <person name="Poplawski S."/>
            <person name="Goldman W.E."/>
            <person name="Michael T."/>
            <person name="Cuomo C.A."/>
            <person name="Sil A."/>
            <person name="Beyhan S."/>
        </authorList>
    </citation>
    <scope>NUCLEOTIDE SEQUENCE [LARGE SCALE GENOMIC DNA]</scope>
    <source>
        <strain evidence="2 3">G184AR</strain>
    </source>
</reference>
<dbReference type="EMBL" id="JAEVHI010000003">
    <property type="protein sequence ID" value="KAG5295790.1"/>
    <property type="molecule type" value="Genomic_DNA"/>
</dbReference>
<sequence length="71" mass="8572">MLTITLYLLYLAGPPPCVLLCKTHPSPFPPYHRNHHRIPLCLSIYHLSRARLYLYERKLFSFLFIFKRNRN</sequence>
<proteinExistence type="predicted"/>
<gene>
    <name evidence="2" type="ORF">I7I52_06183</name>
</gene>
<dbReference type="AlphaFoldDB" id="A0A8H8CZE2"/>
<evidence type="ECO:0000256" key="1">
    <source>
        <dbReference type="SAM" id="SignalP"/>
    </source>
</evidence>
<evidence type="ECO:0000313" key="3">
    <source>
        <dbReference type="Proteomes" id="UP000670092"/>
    </source>
</evidence>
<evidence type="ECO:0000313" key="2">
    <source>
        <dbReference type="EMBL" id="KAG5295790.1"/>
    </source>
</evidence>
<organism evidence="2 3">
    <name type="scientific">Ajellomyces capsulatus</name>
    <name type="common">Darling's disease fungus</name>
    <name type="synonym">Histoplasma capsulatum</name>
    <dbReference type="NCBI Taxonomy" id="5037"/>
    <lineage>
        <taxon>Eukaryota</taxon>
        <taxon>Fungi</taxon>
        <taxon>Dikarya</taxon>
        <taxon>Ascomycota</taxon>
        <taxon>Pezizomycotina</taxon>
        <taxon>Eurotiomycetes</taxon>
        <taxon>Eurotiomycetidae</taxon>
        <taxon>Onygenales</taxon>
        <taxon>Ajellomycetaceae</taxon>
        <taxon>Histoplasma</taxon>
    </lineage>
</organism>
<dbReference type="VEuPathDB" id="FungiDB:I7I52_06183"/>
<protein>
    <recommendedName>
        <fullName evidence="4">Secreted protein</fullName>
    </recommendedName>
</protein>
<evidence type="ECO:0008006" key="4">
    <source>
        <dbReference type="Google" id="ProtNLM"/>
    </source>
</evidence>
<name>A0A8H8CZE2_AJECA</name>
<feature type="signal peptide" evidence="1">
    <location>
        <begin position="1"/>
        <end position="20"/>
    </location>
</feature>
<dbReference type="Proteomes" id="UP000670092">
    <property type="component" value="Unassembled WGS sequence"/>
</dbReference>
<keyword evidence="1" id="KW-0732">Signal</keyword>
<feature type="chain" id="PRO_5034712865" description="Secreted protein" evidence="1">
    <location>
        <begin position="21"/>
        <end position="71"/>
    </location>
</feature>